<feature type="transmembrane region" description="Helical" evidence="1">
    <location>
        <begin position="20"/>
        <end position="41"/>
    </location>
</feature>
<proteinExistence type="predicted"/>
<dbReference type="EMBL" id="GL732535">
    <property type="protein sequence ID" value="EFX84275.1"/>
    <property type="molecule type" value="Genomic_DNA"/>
</dbReference>
<reference evidence="2 3" key="1">
    <citation type="journal article" date="2011" name="Science">
        <title>The ecoresponsive genome of Daphnia pulex.</title>
        <authorList>
            <person name="Colbourne J.K."/>
            <person name="Pfrender M.E."/>
            <person name="Gilbert D."/>
            <person name="Thomas W.K."/>
            <person name="Tucker A."/>
            <person name="Oakley T.H."/>
            <person name="Tokishita S."/>
            <person name="Aerts A."/>
            <person name="Arnold G.J."/>
            <person name="Basu M.K."/>
            <person name="Bauer D.J."/>
            <person name="Caceres C.E."/>
            <person name="Carmel L."/>
            <person name="Casola C."/>
            <person name="Choi J.H."/>
            <person name="Detter J.C."/>
            <person name="Dong Q."/>
            <person name="Dusheyko S."/>
            <person name="Eads B.D."/>
            <person name="Frohlich T."/>
            <person name="Geiler-Samerotte K.A."/>
            <person name="Gerlach D."/>
            <person name="Hatcher P."/>
            <person name="Jogdeo S."/>
            <person name="Krijgsveld J."/>
            <person name="Kriventseva E.V."/>
            <person name="Kultz D."/>
            <person name="Laforsch C."/>
            <person name="Lindquist E."/>
            <person name="Lopez J."/>
            <person name="Manak J.R."/>
            <person name="Muller J."/>
            <person name="Pangilinan J."/>
            <person name="Patwardhan R.P."/>
            <person name="Pitluck S."/>
            <person name="Pritham E.J."/>
            <person name="Rechtsteiner A."/>
            <person name="Rho M."/>
            <person name="Rogozin I.B."/>
            <person name="Sakarya O."/>
            <person name="Salamov A."/>
            <person name="Schaack S."/>
            <person name="Shapiro H."/>
            <person name="Shiga Y."/>
            <person name="Skalitzky C."/>
            <person name="Smith Z."/>
            <person name="Souvorov A."/>
            <person name="Sung W."/>
            <person name="Tang Z."/>
            <person name="Tsuchiya D."/>
            <person name="Tu H."/>
            <person name="Vos H."/>
            <person name="Wang M."/>
            <person name="Wolf Y.I."/>
            <person name="Yamagata H."/>
            <person name="Yamada T."/>
            <person name="Ye Y."/>
            <person name="Shaw J.R."/>
            <person name="Andrews J."/>
            <person name="Crease T.J."/>
            <person name="Tang H."/>
            <person name="Lucas S.M."/>
            <person name="Robertson H.M."/>
            <person name="Bork P."/>
            <person name="Koonin E.V."/>
            <person name="Zdobnov E.M."/>
            <person name="Grigoriev I.V."/>
            <person name="Lynch M."/>
            <person name="Boore J.L."/>
        </authorList>
    </citation>
    <scope>NUCLEOTIDE SEQUENCE [LARGE SCALE GENOMIC DNA]</scope>
</reference>
<dbReference type="InParanoid" id="E9G8G4"/>
<keyword evidence="3" id="KW-1185">Reference proteome</keyword>
<dbReference type="Proteomes" id="UP000000305">
    <property type="component" value="Unassembled WGS sequence"/>
</dbReference>
<keyword evidence="1" id="KW-0812">Transmembrane</keyword>
<dbReference type="KEGG" id="dpx:DAPPUDRAFT_239144"/>
<name>E9G8G4_DAPPU</name>
<keyword evidence="1" id="KW-0472">Membrane</keyword>
<organism evidence="2 3">
    <name type="scientific">Daphnia pulex</name>
    <name type="common">Water flea</name>
    <dbReference type="NCBI Taxonomy" id="6669"/>
    <lineage>
        <taxon>Eukaryota</taxon>
        <taxon>Metazoa</taxon>
        <taxon>Ecdysozoa</taxon>
        <taxon>Arthropoda</taxon>
        <taxon>Crustacea</taxon>
        <taxon>Branchiopoda</taxon>
        <taxon>Diplostraca</taxon>
        <taxon>Cladocera</taxon>
        <taxon>Anomopoda</taxon>
        <taxon>Daphniidae</taxon>
        <taxon>Daphnia</taxon>
    </lineage>
</organism>
<gene>
    <name evidence="2" type="ORF">DAPPUDRAFT_239144</name>
</gene>
<evidence type="ECO:0000313" key="3">
    <source>
        <dbReference type="Proteomes" id="UP000000305"/>
    </source>
</evidence>
<evidence type="ECO:0000313" key="2">
    <source>
        <dbReference type="EMBL" id="EFX84275.1"/>
    </source>
</evidence>
<dbReference type="HOGENOM" id="CLU_3016273_0_0_1"/>
<accession>E9G8G4</accession>
<sequence length="56" mass="6320">MSTPNDNTHYPILIPYPEKIQFHLIPVSTSVLSSIIWHLFISKSNLDAASIIVQTK</sequence>
<evidence type="ECO:0000256" key="1">
    <source>
        <dbReference type="SAM" id="Phobius"/>
    </source>
</evidence>
<protein>
    <submittedName>
        <fullName evidence="2">Uncharacterized protein</fullName>
    </submittedName>
</protein>
<keyword evidence="1" id="KW-1133">Transmembrane helix</keyword>
<dbReference type="AlphaFoldDB" id="E9G8G4"/>